<dbReference type="InterPro" id="IPR007607">
    <property type="entry name" value="BacA/B"/>
</dbReference>
<dbReference type="PANTHER" id="PTHR35024:SF4">
    <property type="entry name" value="POLYMER-FORMING CYTOSKELETAL PROTEIN"/>
    <property type="match status" value="1"/>
</dbReference>
<reference evidence="4 5" key="1">
    <citation type="submission" date="2019-08" db="EMBL/GenBank/DDBJ databases">
        <authorList>
            <person name="Liang Q."/>
        </authorList>
    </citation>
    <scope>NUCLEOTIDE SEQUENCE [LARGE SCALE GENOMIC DNA]</scope>
    <source>
        <strain evidence="4 5">V1718</strain>
    </source>
</reference>
<dbReference type="RefSeq" id="WP_146958033.1">
    <property type="nucleotide sequence ID" value="NZ_CP042467.1"/>
</dbReference>
<dbReference type="Pfam" id="PF02037">
    <property type="entry name" value="SAP"/>
    <property type="match status" value="1"/>
</dbReference>
<dbReference type="InterPro" id="IPR036361">
    <property type="entry name" value="SAP_dom_sf"/>
</dbReference>
<dbReference type="SUPFAM" id="SSF68906">
    <property type="entry name" value="SAP domain"/>
    <property type="match status" value="1"/>
</dbReference>
<evidence type="ECO:0000313" key="5">
    <source>
        <dbReference type="Proteomes" id="UP000321595"/>
    </source>
</evidence>
<dbReference type="SMART" id="SM00513">
    <property type="entry name" value="SAP"/>
    <property type="match status" value="1"/>
</dbReference>
<dbReference type="EMBL" id="CP042467">
    <property type="protein sequence ID" value="QED26525.1"/>
    <property type="molecule type" value="Genomic_DNA"/>
</dbReference>
<dbReference type="InterPro" id="IPR003034">
    <property type="entry name" value="SAP_dom"/>
</dbReference>
<protein>
    <submittedName>
        <fullName evidence="4">Polymer-forming cytoskeletal protein</fullName>
    </submittedName>
</protein>
<dbReference type="KEGG" id="bbae:FRD01_04535"/>
<feature type="compositionally biased region" description="Acidic residues" evidence="2">
    <location>
        <begin position="159"/>
        <end position="170"/>
    </location>
</feature>
<dbReference type="Pfam" id="PF04519">
    <property type="entry name" value="Bactofilin"/>
    <property type="match status" value="1"/>
</dbReference>
<proteinExistence type="inferred from homology"/>
<dbReference type="Gene3D" id="1.10.720.30">
    <property type="entry name" value="SAP domain"/>
    <property type="match status" value="1"/>
</dbReference>
<feature type="compositionally biased region" description="Low complexity" evidence="2">
    <location>
        <begin position="139"/>
        <end position="158"/>
    </location>
</feature>
<sequence>MPTTIGQHIVVLGRISGEDDLVVAGRVEGQIEISGMLVVEDQALVKGEVNAVSVRIDGRFEGRLRAETLHLTSTALVDAELLEVGVLQIDDGAKVKAEISMDDVPSAKTTISAARPAPARTTPVAKTSAPAPRTPPKPTSSTSAAAAASPSATTTVVVEEVEEPEESGELDLDKYDDLTVKELRDRLRDLDLPVSGTKQELAERLAEAES</sequence>
<feature type="compositionally biased region" description="Low complexity" evidence="2">
    <location>
        <begin position="109"/>
        <end position="131"/>
    </location>
</feature>
<dbReference type="OrthoDB" id="119922at2"/>
<feature type="domain" description="SAP" evidence="3">
    <location>
        <begin position="175"/>
        <end position="209"/>
    </location>
</feature>
<evidence type="ECO:0000313" key="4">
    <source>
        <dbReference type="EMBL" id="QED26525.1"/>
    </source>
</evidence>
<gene>
    <name evidence="4" type="ORF">FRD01_04535</name>
</gene>
<keyword evidence="5" id="KW-1185">Reference proteome</keyword>
<dbReference type="AlphaFoldDB" id="A0A5B8XLP8"/>
<name>A0A5B8XLP8_9DELT</name>
<dbReference type="Proteomes" id="UP000321595">
    <property type="component" value="Chromosome"/>
</dbReference>
<dbReference type="PROSITE" id="PS50800">
    <property type="entry name" value="SAP"/>
    <property type="match status" value="1"/>
</dbReference>
<organism evidence="4 5">
    <name type="scientific">Microvenator marinus</name>
    <dbReference type="NCBI Taxonomy" id="2600177"/>
    <lineage>
        <taxon>Bacteria</taxon>
        <taxon>Deltaproteobacteria</taxon>
        <taxon>Bradymonadales</taxon>
        <taxon>Microvenatoraceae</taxon>
        <taxon>Microvenator</taxon>
    </lineage>
</organism>
<evidence type="ECO:0000256" key="2">
    <source>
        <dbReference type="SAM" id="MobiDB-lite"/>
    </source>
</evidence>
<feature type="region of interest" description="Disordered" evidence="2">
    <location>
        <begin position="105"/>
        <end position="174"/>
    </location>
</feature>
<evidence type="ECO:0000259" key="3">
    <source>
        <dbReference type="PROSITE" id="PS50800"/>
    </source>
</evidence>
<evidence type="ECO:0000256" key="1">
    <source>
        <dbReference type="ARBA" id="ARBA00044755"/>
    </source>
</evidence>
<dbReference type="PANTHER" id="PTHR35024">
    <property type="entry name" value="HYPOTHETICAL CYTOSOLIC PROTEIN"/>
    <property type="match status" value="1"/>
</dbReference>
<comment type="similarity">
    <text evidence="1">Belongs to the bactofilin family.</text>
</comment>
<accession>A0A5B8XLP8</accession>